<dbReference type="EMBL" id="JAPQKT010000002">
    <property type="protein sequence ID" value="KAJ5240395.1"/>
    <property type="molecule type" value="Genomic_DNA"/>
</dbReference>
<dbReference type="AlphaFoldDB" id="A0A9W9P9M6"/>
<evidence type="ECO:0000313" key="2">
    <source>
        <dbReference type="Proteomes" id="UP001147733"/>
    </source>
</evidence>
<proteinExistence type="predicted"/>
<dbReference type="RefSeq" id="XP_056503400.1">
    <property type="nucleotide sequence ID" value="XM_056640906.1"/>
</dbReference>
<comment type="caution">
    <text evidence="1">The sequence shown here is derived from an EMBL/GenBank/DDBJ whole genome shotgun (WGS) entry which is preliminary data.</text>
</comment>
<keyword evidence="2" id="KW-1185">Reference proteome</keyword>
<accession>A0A9W9P9M6</accession>
<reference evidence="1" key="1">
    <citation type="submission" date="2022-11" db="EMBL/GenBank/DDBJ databases">
        <authorList>
            <person name="Petersen C."/>
        </authorList>
    </citation>
    <scope>NUCLEOTIDE SEQUENCE</scope>
    <source>
        <strain evidence="1">IBT 23319</strain>
    </source>
</reference>
<evidence type="ECO:0000313" key="1">
    <source>
        <dbReference type="EMBL" id="KAJ5240395.1"/>
    </source>
</evidence>
<name>A0A9W9P9M6_PENCI</name>
<dbReference type="GeneID" id="81380073"/>
<dbReference type="Proteomes" id="UP001147733">
    <property type="component" value="Unassembled WGS sequence"/>
</dbReference>
<gene>
    <name evidence="1" type="ORF">N7469_001986</name>
</gene>
<reference evidence="1" key="2">
    <citation type="journal article" date="2023" name="IMA Fungus">
        <title>Comparative genomic study of the Penicillium genus elucidates a diverse pangenome and 15 lateral gene transfer events.</title>
        <authorList>
            <person name="Petersen C."/>
            <person name="Sorensen T."/>
            <person name="Nielsen M.R."/>
            <person name="Sondergaard T.E."/>
            <person name="Sorensen J.L."/>
            <person name="Fitzpatrick D.A."/>
            <person name="Frisvad J.C."/>
            <person name="Nielsen K.L."/>
        </authorList>
    </citation>
    <scope>NUCLEOTIDE SEQUENCE</scope>
    <source>
        <strain evidence="1">IBT 23319</strain>
    </source>
</reference>
<sequence length="117" mass="12939">MLLKRRHPQENAGIGDDSIENLAGEAPSRRRCIISFNVQGSSTNRSLVKTRRVHGSAGRAWLGEFFASTVMNLGESALNVVLMDADREALRILLVLTDHRPFAQAFSATLLFSSPWD</sequence>
<protein>
    <submittedName>
        <fullName evidence="1">Uncharacterized protein</fullName>
    </submittedName>
</protein>
<organism evidence="1 2">
    <name type="scientific">Penicillium citrinum</name>
    <dbReference type="NCBI Taxonomy" id="5077"/>
    <lineage>
        <taxon>Eukaryota</taxon>
        <taxon>Fungi</taxon>
        <taxon>Dikarya</taxon>
        <taxon>Ascomycota</taxon>
        <taxon>Pezizomycotina</taxon>
        <taxon>Eurotiomycetes</taxon>
        <taxon>Eurotiomycetidae</taxon>
        <taxon>Eurotiales</taxon>
        <taxon>Aspergillaceae</taxon>
        <taxon>Penicillium</taxon>
    </lineage>
</organism>